<name>L7KTC2_9ACTN</name>
<evidence type="ECO:0000313" key="3">
    <source>
        <dbReference type="EMBL" id="GAC51207.1"/>
    </source>
</evidence>
<dbReference type="OrthoDB" id="255603at2"/>
<dbReference type="ESTHER" id="9acto-l7ktc2">
    <property type="family name" value="Est9X"/>
</dbReference>
<comment type="caution">
    <text evidence="3">The sequence shown here is derived from an EMBL/GenBank/DDBJ whole genome shotgun (WGS) entry which is preliminary data.</text>
</comment>
<evidence type="ECO:0000259" key="2">
    <source>
        <dbReference type="Pfam" id="PF20434"/>
    </source>
</evidence>
<dbReference type="EMBL" id="BANR01000058">
    <property type="protein sequence ID" value="GAC51207.1"/>
    <property type="molecule type" value="Genomic_DNA"/>
</dbReference>
<keyword evidence="4" id="KW-1185">Reference proteome</keyword>
<sequence length="256" mass="27180">MHRTKIAYGAEPSQFGHLYHVADPADRPGRMRPVVLVHGGYWTTEFSLTIESAIARQYAERGALVWNVEYRRVGEAGGGWPGTGADVRAAIEALDTSVADALDPDLAACVDWADVAVVGHSAGGQLALWSVAHLGARTSSTVITTVVAQASALDLVGAGRAARPSVEGLMGATYDEAPEQYRQASPIEQEPFDAHVVAIHGTLDTAIPVDVSRHYVETVSARGQSAELVVVPDEGHDAFVDPRSVCNRHTLRALGI</sequence>
<proteinExistence type="predicted"/>
<dbReference type="STRING" id="1220583.GOACH_58_00620"/>
<protein>
    <recommendedName>
        <fullName evidence="2">BD-FAE-like domain-containing protein</fullName>
    </recommendedName>
</protein>
<dbReference type="PANTHER" id="PTHR48081:SF33">
    <property type="entry name" value="KYNURENINE FORMAMIDASE"/>
    <property type="match status" value="1"/>
</dbReference>
<evidence type="ECO:0000313" key="4">
    <source>
        <dbReference type="Proteomes" id="UP000010988"/>
    </source>
</evidence>
<reference evidence="3 4" key="1">
    <citation type="submission" date="2012-12" db="EMBL/GenBank/DDBJ databases">
        <title>Whole genome shotgun sequence of Gordonia aichiensis NBRC 108223.</title>
        <authorList>
            <person name="Isaki-Nakamura S."/>
            <person name="Hosoyama A."/>
            <person name="Tsuchikane K."/>
            <person name="Ando Y."/>
            <person name="Baba S."/>
            <person name="Ohji S."/>
            <person name="Hamada M."/>
            <person name="Tamura T."/>
            <person name="Yamazoe A."/>
            <person name="Yamazaki S."/>
            <person name="Fujita N."/>
        </authorList>
    </citation>
    <scope>NUCLEOTIDE SEQUENCE [LARGE SCALE GENOMIC DNA]</scope>
    <source>
        <strain evidence="3 4">NBRC 108223</strain>
    </source>
</reference>
<dbReference type="RefSeq" id="WP_005180549.1">
    <property type="nucleotide sequence ID" value="NZ_BANR01000058.1"/>
</dbReference>
<dbReference type="Pfam" id="PF20434">
    <property type="entry name" value="BD-FAE"/>
    <property type="match status" value="1"/>
</dbReference>
<dbReference type="InterPro" id="IPR049492">
    <property type="entry name" value="BD-FAE-like_dom"/>
</dbReference>
<dbReference type="SUPFAM" id="SSF53474">
    <property type="entry name" value="alpha/beta-Hydrolases"/>
    <property type="match status" value="1"/>
</dbReference>
<feature type="domain" description="BD-FAE-like" evidence="2">
    <location>
        <begin position="24"/>
        <end position="215"/>
    </location>
</feature>
<dbReference type="Proteomes" id="UP000010988">
    <property type="component" value="Unassembled WGS sequence"/>
</dbReference>
<dbReference type="InterPro" id="IPR029058">
    <property type="entry name" value="AB_hydrolase_fold"/>
</dbReference>
<dbReference type="InterPro" id="IPR050300">
    <property type="entry name" value="GDXG_lipolytic_enzyme"/>
</dbReference>
<evidence type="ECO:0000256" key="1">
    <source>
        <dbReference type="ARBA" id="ARBA00022801"/>
    </source>
</evidence>
<accession>L7KTC2</accession>
<dbReference type="eggNOG" id="COG1506">
    <property type="taxonomic scope" value="Bacteria"/>
</dbReference>
<gene>
    <name evidence="3" type="ORF">GOACH_58_00620</name>
</gene>
<dbReference type="GO" id="GO:0016787">
    <property type="term" value="F:hydrolase activity"/>
    <property type="evidence" value="ECO:0007669"/>
    <property type="project" value="UniProtKB-KW"/>
</dbReference>
<organism evidence="3 4">
    <name type="scientific">Gordonia aichiensis NBRC 108223</name>
    <dbReference type="NCBI Taxonomy" id="1220583"/>
    <lineage>
        <taxon>Bacteria</taxon>
        <taxon>Bacillati</taxon>
        <taxon>Actinomycetota</taxon>
        <taxon>Actinomycetes</taxon>
        <taxon>Mycobacteriales</taxon>
        <taxon>Gordoniaceae</taxon>
        <taxon>Gordonia</taxon>
    </lineage>
</organism>
<dbReference type="Gene3D" id="3.40.50.1820">
    <property type="entry name" value="alpha/beta hydrolase"/>
    <property type="match status" value="1"/>
</dbReference>
<dbReference type="AlphaFoldDB" id="L7KTC2"/>
<keyword evidence="1" id="KW-0378">Hydrolase</keyword>
<dbReference type="PANTHER" id="PTHR48081">
    <property type="entry name" value="AB HYDROLASE SUPERFAMILY PROTEIN C4A8.06C"/>
    <property type="match status" value="1"/>
</dbReference>